<dbReference type="InterPro" id="IPR027443">
    <property type="entry name" value="IPNS-like_sf"/>
</dbReference>
<evidence type="ECO:0000256" key="2">
    <source>
        <dbReference type="ARBA" id="ARBA00022723"/>
    </source>
</evidence>
<dbReference type="Pfam" id="PF03171">
    <property type="entry name" value="2OG-FeII_Oxy"/>
    <property type="match status" value="2"/>
</dbReference>
<dbReference type="SUPFAM" id="SSF51197">
    <property type="entry name" value="Clavaminate synthase-like"/>
    <property type="match status" value="2"/>
</dbReference>
<feature type="domain" description="Isopenicillin N synthase-like Fe(2+) 2OG dioxygenase" evidence="5">
    <location>
        <begin position="200"/>
        <end position="251"/>
    </location>
</feature>
<dbReference type="EMBL" id="CP097503">
    <property type="protein sequence ID" value="URD81777.1"/>
    <property type="molecule type" value="Genomic_DNA"/>
</dbReference>
<proteinExistence type="inferred from homology"/>
<dbReference type="OrthoDB" id="288590at2759"/>
<dbReference type="InterPro" id="IPR050295">
    <property type="entry name" value="Plant_2OG-oxidoreductases"/>
</dbReference>
<dbReference type="AlphaFoldDB" id="A0A9E7ETI4"/>
<dbReference type="FunFam" id="2.60.120.330:FF:000001">
    <property type="entry name" value="Protein SRG1"/>
    <property type="match status" value="2"/>
</dbReference>
<feature type="domain" description="Non-haem dioxygenase N-terminal" evidence="6">
    <location>
        <begin position="330"/>
        <end position="439"/>
    </location>
</feature>
<evidence type="ECO:0000259" key="6">
    <source>
        <dbReference type="Pfam" id="PF14226"/>
    </source>
</evidence>
<reference evidence="7" key="1">
    <citation type="submission" date="2022-05" db="EMBL/GenBank/DDBJ databases">
        <title>The Musa troglodytarum L. genome provides insights into the mechanism of non-climacteric behaviour and enrichment of carotenoids.</title>
        <authorList>
            <person name="Wang J."/>
        </authorList>
    </citation>
    <scope>NUCLEOTIDE SEQUENCE</scope>
    <source>
        <tissue evidence="7">Leaf</tissue>
    </source>
</reference>
<evidence type="ECO:0000259" key="5">
    <source>
        <dbReference type="Pfam" id="PF03171"/>
    </source>
</evidence>
<comment type="similarity">
    <text evidence="1">Belongs to the iron/ascorbate-dependent oxidoreductase family.</text>
</comment>
<dbReference type="PANTHER" id="PTHR47991">
    <property type="entry name" value="OXOGLUTARATE/IRON-DEPENDENT DIOXYGENASE"/>
    <property type="match status" value="1"/>
</dbReference>
<gene>
    <name evidence="7" type="ORF">MUK42_02719</name>
</gene>
<evidence type="ECO:0000313" key="7">
    <source>
        <dbReference type="EMBL" id="URD81777.1"/>
    </source>
</evidence>
<keyword evidence="8" id="KW-1185">Reference proteome</keyword>
<sequence>MAKPSFQRLGTSIDVPNVQALAASIANPADVPPRYVRPEAKADPVVSDGDSELPVIDFSRLLHRGFSREESAKLHHACADWGFFQLINHGVPDQAMEKMKADIKASAQLPNSLEGYGQVFVVSDDQVLDWADMMYLITRPLQSRNIDLWPAQPLTFRDSLSCYSMELKSVAGTLLEVMAKNLGVAPEEFSTIFQDEPQGVRINYYPPCPRADEVLGLSPHTDGSGLTLLLQVTDVEGLQIRKGGNWFPEERLSIATFHGPREDSVVGGCVFARALREMAKPSFQRLGTSIDVPNVQALAASIANPAHVPPRYVRPEAKADPVASDGDSELPVIDFSRLLHRGFSREESAKLHHACADWGFFQLINHGVPDQAMEKMKADIVEFFKLPLEEKKAFAQLPNSLEGYGQAFVVSDDQKLDWADMMYLITRPLQSRNVDLWPSQPLTFRLSLCYSMELKSVAGTLLEVMAKNLGSHRRSSPLYFRTNRRGADEVLGLSPHTDGSGLTLLLQVTDVEGLQIRKGGNWFPEERLSIATFHGPREDLMIGPLAEIVKGCKPKYVSMSYEEFTKFLFSAKLDGRRLMESLKL</sequence>
<protein>
    <submittedName>
        <fullName evidence="7">S-norcoclaurine synthase 1</fullName>
    </submittedName>
</protein>
<dbReference type="GO" id="GO:0016491">
    <property type="term" value="F:oxidoreductase activity"/>
    <property type="evidence" value="ECO:0007669"/>
    <property type="project" value="UniProtKB-KW"/>
</dbReference>
<evidence type="ECO:0000256" key="1">
    <source>
        <dbReference type="ARBA" id="ARBA00008056"/>
    </source>
</evidence>
<dbReference type="InterPro" id="IPR026992">
    <property type="entry name" value="DIOX_N"/>
</dbReference>
<keyword evidence="2" id="KW-0479">Metal-binding</keyword>
<feature type="domain" description="Non-haem dioxygenase N-terminal" evidence="6">
    <location>
        <begin position="53"/>
        <end position="151"/>
    </location>
</feature>
<dbReference type="InterPro" id="IPR044861">
    <property type="entry name" value="IPNS-like_FE2OG_OXY"/>
</dbReference>
<feature type="domain" description="Isopenicillin N synthase-like Fe(2+) 2OG dioxygenase" evidence="5">
    <location>
        <begin position="488"/>
        <end position="527"/>
    </location>
</feature>
<name>A0A9E7ETI4_9LILI</name>
<keyword evidence="4" id="KW-0408">Iron</keyword>
<evidence type="ECO:0000256" key="4">
    <source>
        <dbReference type="ARBA" id="ARBA00023004"/>
    </source>
</evidence>
<keyword evidence="3" id="KW-0560">Oxidoreductase</keyword>
<evidence type="ECO:0000256" key="3">
    <source>
        <dbReference type="ARBA" id="ARBA00023002"/>
    </source>
</evidence>
<dbReference type="Gene3D" id="2.60.120.330">
    <property type="entry name" value="B-lactam Antibiotic, Isopenicillin N Synthase, Chain"/>
    <property type="match status" value="2"/>
</dbReference>
<dbReference type="GO" id="GO:0046872">
    <property type="term" value="F:metal ion binding"/>
    <property type="evidence" value="ECO:0007669"/>
    <property type="project" value="UniProtKB-KW"/>
</dbReference>
<organism evidence="7 8">
    <name type="scientific">Musa troglodytarum</name>
    <name type="common">fe'i banana</name>
    <dbReference type="NCBI Taxonomy" id="320322"/>
    <lineage>
        <taxon>Eukaryota</taxon>
        <taxon>Viridiplantae</taxon>
        <taxon>Streptophyta</taxon>
        <taxon>Embryophyta</taxon>
        <taxon>Tracheophyta</taxon>
        <taxon>Spermatophyta</taxon>
        <taxon>Magnoliopsida</taxon>
        <taxon>Liliopsida</taxon>
        <taxon>Zingiberales</taxon>
        <taxon>Musaceae</taxon>
        <taxon>Musa</taxon>
    </lineage>
</organism>
<dbReference type="Pfam" id="PF14226">
    <property type="entry name" value="DIOX_N"/>
    <property type="match status" value="2"/>
</dbReference>
<accession>A0A9E7ETI4</accession>
<evidence type="ECO:0000313" key="8">
    <source>
        <dbReference type="Proteomes" id="UP001055439"/>
    </source>
</evidence>
<dbReference type="Proteomes" id="UP001055439">
    <property type="component" value="Chromosome 10"/>
</dbReference>